<protein>
    <submittedName>
        <fullName evidence="1">Uncharacterized protein</fullName>
    </submittedName>
</protein>
<evidence type="ECO:0000313" key="1">
    <source>
        <dbReference type="EMBL" id="CAG9940995.1"/>
    </source>
</evidence>
<reference evidence="1" key="1">
    <citation type="submission" date="2020-04" db="EMBL/GenBank/DDBJ databases">
        <authorList>
            <person name="Broberg M."/>
        </authorList>
    </citation>
    <scope>NUCLEOTIDE SEQUENCE</scope>
</reference>
<reference evidence="1" key="2">
    <citation type="submission" date="2021-10" db="EMBL/GenBank/DDBJ databases">
        <authorList>
            <person name="Piombo E."/>
        </authorList>
    </citation>
    <scope>NUCLEOTIDE SEQUENCE</scope>
</reference>
<keyword evidence="2" id="KW-1185">Reference proteome</keyword>
<dbReference type="Proteomes" id="UP000836387">
    <property type="component" value="Unassembled WGS sequence"/>
</dbReference>
<gene>
    <name evidence="1" type="ORF">CRV2_00002418</name>
</gene>
<sequence>MLFRTFVGVLSLLVASAYCEVVRYERPSIYDKSAHFALQVNGTEMYTVSYAGYDYVHLSMDQGHPTEFRIRTLSQGSTIKSYSITPKQLPIKAKVEGNELVWSMEKVHYLIVKIDDLKEFVIVVDPTETNAPKSKGTGIFNVLDYKADNTGKSVTTGIQAAMDAAAKQPGSIVYVPAGLYQIGNLMLRSKTSLYLAGGSVLRFTGKPSDYKKLYHKSDLHDGTWWIQTEFDSTDIKVYGRGTIDGNGYNTRQNKYMADLLVPVGTKNFRCDGVLVRDSSFWAVTPIQVEDALFTNLKILDRLDVTQNDGIDVVESTRVTVRRAIAIANDDSFSTKTWPYKTGTTVPYPYQPRPLSDVVFENTVAWTKCYGYKVGQGVHQRQNNVTFRDGTVYAAGVGIGIHHLFGTEKATGVTFQDIDIENLAGSPGGRGTWLAVWVGQGGRGVGPIEDILIKNIKARDQGHKNGFLQGYNASSKVSGVTFSDVYMLGSTKPATSLKQMNLLNTSYSENIKFANSNFEEPLTHLHRFNLESILIPWLRRHSHTLLAIGCLLRHAGLILAGLASAYSIWSFVCLEANVRKARALGLPVDANNVFWILFQPHFYSLLDRLPIRWLSYPSFVRFSRRGWYFDERANAHLQLGPIWALVSPVSINIHVADPDAIRDIVTHRGDFQRPTAELKILELYGPCISTAKWPDWPRHRKPMTTPFNETIMASVWAESRRQTLGMLASWTKFADAGIPNTRTISLNVLAAVGFGKPYDFRGSTEPSVDEIGECRDSLQTMVPGTWARIGNAGVSFKNHMVKMLESETEALQQGRKGSGGIMPGFVRAVDQYHRESVADPDAKGVKKGLSVDEIFGNLIVINFAGHDTTANTLAFATLLLAAHPDVQAWLAGEIEAVAEGRPVEEWDYKQMFPKLKRCRAVFYETLRLFPPVPALSSITSDHPQQVTVGDRTCIVPVDVNFTANLRAMQTHPQY</sequence>
<accession>A0ACA9TJ65</accession>
<comment type="caution">
    <text evidence="1">The sequence shown here is derived from an EMBL/GenBank/DDBJ whole genome shotgun (WGS) entry which is preliminary data.</text>
</comment>
<evidence type="ECO:0000313" key="2">
    <source>
        <dbReference type="Proteomes" id="UP000836387"/>
    </source>
</evidence>
<dbReference type="EMBL" id="CADEHS020000005">
    <property type="protein sequence ID" value="CAG9940995.1"/>
    <property type="molecule type" value="Genomic_DNA"/>
</dbReference>
<organism evidence="1 2">
    <name type="scientific">Clonostachys rosea f. rosea IK726</name>
    <dbReference type="NCBI Taxonomy" id="1349383"/>
    <lineage>
        <taxon>Eukaryota</taxon>
        <taxon>Fungi</taxon>
        <taxon>Dikarya</taxon>
        <taxon>Ascomycota</taxon>
        <taxon>Pezizomycotina</taxon>
        <taxon>Sordariomycetes</taxon>
        <taxon>Hypocreomycetidae</taxon>
        <taxon>Hypocreales</taxon>
        <taxon>Bionectriaceae</taxon>
        <taxon>Clonostachys</taxon>
    </lineage>
</organism>
<proteinExistence type="predicted"/>
<name>A0ACA9TJ65_BIOOC</name>